<gene>
    <name evidence="1" type="ORF">K1T71_008041</name>
</gene>
<protein>
    <submittedName>
        <fullName evidence="1">Uncharacterized protein</fullName>
    </submittedName>
</protein>
<sequence>MAKFVITLATIFLVLDKAYTQIFDINETLQKLPEEAKLNFTQLSTKYAATAESHTVITVDGYVLTLFHIPGDKTRPVLLAHGILGAADIYIDRGNTSLIAGLYREGYDIWVLNVRGNRYSRKHLYLDPDMDKTFWDFSIHEHGNYDLSANIDYVLNATGQKKLSLIGISQGTTIAFILGACQPEYNKKIKVFIALAPVVFLSNLPQPSSLLIKLSSEINELVTALNQEELFGYNSALKGLYNIICSQTFGYDICLRLGMFLITGDDAEQFEPDFYKITIGRFPDGTSRKNIAHYAQIGKRRSFSQYDYGSENVVIYNSRVPPNYNLKKFTVDTVFISGKNDKLSTLKDLELLKRKLPNVVAAKVLKPINFNHFDHVWGRDTHHFSYPFVYSILDKYNRKILPVL</sequence>
<dbReference type="EMBL" id="CM034399">
    <property type="protein sequence ID" value="KAJ0176862.1"/>
    <property type="molecule type" value="Genomic_DNA"/>
</dbReference>
<organism evidence="1 2">
    <name type="scientific">Dendrolimus kikuchii</name>
    <dbReference type="NCBI Taxonomy" id="765133"/>
    <lineage>
        <taxon>Eukaryota</taxon>
        <taxon>Metazoa</taxon>
        <taxon>Ecdysozoa</taxon>
        <taxon>Arthropoda</taxon>
        <taxon>Hexapoda</taxon>
        <taxon>Insecta</taxon>
        <taxon>Pterygota</taxon>
        <taxon>Neoptera</taxon>
        <taxon>Endopterygota</taxon>
        <taxon>Lepidoptera</taxon>
        <taxon>Glossata</taxon>
        <taxon>Ditrysia</taxon>
        <taxon>Bombycoidea</taxon>
        <taxon>Lasiocampidae</taxon>
        <taxon>Dendrolimus</taxon>
    </lineage>
</organism>
<evidence type="ECO:0000313" key="2">
    <source>
        <dbReference type="Proteomes" id="UP000824533"/>
    </source>
</evidence>
<reference evidence="1 2" key="1">
    <citation type="journal article" date="2021" name="Front. Genet.">
        <title>Chromosome-Level Genome Assembly Reveals Significant Gene Expansion in the Toll and IMD Signaling Pathways of Dendrolimus kikuchii.</title>
        <authorList>
            <person name="Zhou J."/>
            <person name="Wu P."/>
            <person name="Xiong Z."/>
            <person name="Liu N."/>
            <person name="Zhao N."/>
            <person name="Ji M."/>
            <person name="Qiu Y."/>
            <person name="Yang B."/>
        </authorList>
    </citation>
    <scope>NUCLEOTIDE SEQUENCE [LARGE SCALE GENOMIC DNA]</scope>
    <source>
        <strain evidence="1">Ann1</strain>
    </source>
</reference>
<keyword evidence="2" id="KW-1185">Reference proteome</keyword>
<dbReference type="Proteomes" id="UP000824533">
    <property type="component" value="Linkage Group LG13"/>
</dbReference>
<evidence type="ECO:0000313" key="1">
    <source>
        <dbReference type="EMBL" id="KAJ0176862.1"/>
    </source>
</evidence>
<accession>A0ACC1CZZ1</accession>
<name>A0ACC1CZZ1_9NEOP</name>
<proteinExistence type="predicted"/>
<comment type="caution">
    <text evidence="1">The sequence shown here is derived from an EMBL/GenBank/DDBJ whole genome shotgun (WGS) entry which is preliminary data.</text>
</comment>